<accession>A0ABS5D0F9</accession>
<protein>
    <submittedName>
        <fullName evidence="1">Uncharacterized protein</fullName>
    </submittedName>
</protein>
<evidence type="ECO:0000313" key="2">
    <source>
        <dbReference type="Proteomes" id="UP000679008"/>
    </source>
</evidence>
<proteinExistence type="predicted"/>
<organism evidence="1 2">
    <name type="scientific">Flavobacterium erciyesense</name>
    <dbReference type="NCBI Taxonomy" id="2825842"/>
    <lineage>
        <taxon>Bacteria</taxon>
        <taxon>Pseudomonadati</taxon>
        <taxon>Bacteroidota</taxon>
        <taxon>Flavobacteriia</taxon>
        <taxon>Flavobacteriales</taxon>
        <taxon>Flavobacteriaceae</taxon>
        <taxon>Flavobacterium</taxon>
    </lineage>
</organism>
<keyword evidence="2" id="KW-1185">Reference proteome</keyword>
<dbReference type="EMBL" id="JAGPXB010000001">
    <property type="protein sequence ID" value="MBQ0907503.1"/>
    <property type="molecule type" value="Genomic_DNA"/>
</dbReference>
<name>A0ABS5D0F9_9FLAO</name>
<sequence length="130" mass="15711">MRNLRLTLKSHWFYLTKAEKTEDYREINQYWFKRLVYDYKKVFNYCTGYNWDDDYMRDEGIDHICKSKLKMFDFVPFYKNIMTLGYPKVGETSKIIELQHLGIEISTGKPEWGAEPDKLYFVIKHGPETV</sequence>
<reference evidence="1 2" key="1">
    <citation type="submission" date="2021-04" db="EMBL/GenBank/DDBJ databases">
        <title>Description of novel Flavobacterium sp. F-328.</title>
        <authorList>
            <person name="Saticioglu I.B."/>
        </authorList>
    </citation>
    <scope>NUCLEOTIDE SEQUENCE [LARGE SCALE GENOMIC DNA]</scope>
    <source>
        <strain evidence="1 2">F-328</strain>
    </source>
</reference>
<gene>
    <name evidence="1" type="ORF">KBJ98_02175</name>
</gene>
<comment type="caution">
    <text evidence="1">The sequence shown here is derived from an EMBL/GenBank/DDBJ whole genome shotgun (WGS) entry which is preliminary data.</text>
</comment>
<dbReference type="RefSeq" id="WP_210788049.1">
    <property type="nucleotide sequence ID" value="NZ_JAGPXB010000001.1"/>
</dbReference>
<evidence type="ECO:0000313" key="1">
    <source>
        <dbReference type="EMBL" id="MBQ0907503.1"/>
    </source>
</evidence>
<dbReference type="Proteomes" id="UP000679008">
    <property type="component" value="Unassembled WGS sequence"/>
</dbReference>